<dbReference type="EMBL" id="JAINUG010000265">
    <property type="protein sequence ID" value="KAJ8384771.1"/>
    <property type="molecule type" value="Genomic_DNA"/>
</dbReference>
<reference evidence="1" key="1">
    <citation type="journal article" date="2023" name="Science">
        <title>Genome structures resolve the early diversification of teleost fishes.</title>
        <authorList>
            <person name="Parey E."/>
            <person name="Louis A."/>
            <person name="Montfort J."/>
            <person name="Bouchez O."/>
            <person name="Roques C."/>
            <person name="Iampietro C."/>
            <person name="Lluch J."/>
            <person name="Castinel A."/>
            <person name="Donnadieu C."/>
            <person name="Desvignes T."/>
            <person name="Floi Bucao C."/>
            <person name="Jouanno E."/>
            <person name="Wen M."/>
            <person name="Mejri S."/>
            <person name="Dirks R."/>
            <person name="Jansen H."/>
            <person name="Henkel C."/>
            <person name="Chen W.J."/>
            <person name="Zahm M."/>
            <person name="Cabau C."/>
            <person name="Klopp C."/>
            <person name="Thompson A.W."/>
            <person name="Robinson-Rechavi M."/>
            <person name="Braasch I."/>
            <person name="Lecointre G."/>
            <person name="Bobe J."/>
            <person name="Postlethwait J.H."/>
            <person name="Berthelot C."/>
            <person name="Roest Crollius H."/>
            <person name="Guiguen Y."/>
        </authorList>
    </citation>
    <scope>NUCLEOTIDE SEQUENCE</scope>
    <source>
        <strain evidence="1">NC1722</strain>
    </source>
</reference>
<accession>A0AAD7RL61</accession>
<keyword evidence="2" id="KW-1185">Reference proteome</keyword>
<sequence>MYFYLVLGEELLCGGRRPADPPHPQPPGRWAPCQLRIPHLGSPITPGEVAIGCQPPPAHHVGPHRPLPNSGLFQHAHRACHTDTQGPACRRGCGRAHATGGIVSADE</sequence>
<name>A0AAD7RL61_9TELE</name>
<protein>
    <submittedName>
        <fullName evidence="1">Uncharacterized protein</fullName>
    </submittedName>
</protein>
<dbReference type="Proteomes" id="UP001221898">
    <property type="component" value="Unassembled WGS sequence"/>
</dbReference>
<evidence type="ECO:0000313" key="1">
    <source>
        <dbReference type="EMBL" id="KAJ8384771.1"/>
    </source>
</evidence>
<comment type="caution">
    <text evidence="1">The sequence shown here is derived from an EMBL/GenBank/DDBJ whole genome shotgun (WGS) entry which is preliminary data.</text>
</comment>
<organism evidence="1 2">
    <name type="scientific">Aldrovandia affinis</name>
    <dbReference type="NCBI Taxonomy" id="143900"/>
    <lineage>
        <taxon>Eukaryota</taxon>
        <taxon>Metazoa</taxon>
        <taxon>Chordata</taxon>
        <taxon>Craniata</taxon>
        <taxon>Vertebrata</taxon>
        <taxon>Euteleostomi</taxon>
        <taxon>Actinopterygii</taxon>
        <taxon>Neopterygii</taxon>
        <taxon>Teleostei</taxon>
        <taxon>Notacanthiformes</taxon>
        <taxon>Halosauridae</taxon>
        <taxon>Aldrovandia</taxon>
    </lineage>
</organism>
<evidence type="ECO:0000313" key="2">
    <source>
        <dbReference type="Proteomes" id="UP001221898"/>
    </source>
</evidence>
<dbReference type="AlphaFoldDB" id="A0AAD7RL61"/>
<proteinExistence type="predicted"/>
<gene>
    <name evidence="1" type="ORF">AAFF_G00198570</name>
</gene>